<feature type="non-terminal residue" evidence="1">
    <location>
        <position position="1"/>
    </location>
</feature>
<dbReference type="HOGENOM" id="CLU_2765760_0_0_1"/>
<dbReference type="EMBL" id="CT868543">
    <property type="protein sequence ID" value="CAK85765.1"/>
    <property type="molecule type" value="Genomic_DNA"/>
</dbReference>
<organism evidence="1 2">
    <name type="scientific">Paramecium tetraurelia</name>
    <dbReference type="NCBI Taxonomy" id="5888"/>
    <lineage>
        <taxon>Eukaryota</taxon>
        <taxon>Sar</taxon>
        <taxon>Alveolata</taxon>
        <taxon>Ciliophora</taxon>
        <taxon>Intramacronucleata</taxon>
        <taxon>Oligohymenophorea</taxon>
        <taxon>Peniculida</taxon>
        <taxon>Parameciidae</taxon>
        <taxon>Paramecium</taxon>
    </lineage>
</organism>
<evidence type="ECO:0000313" key="1">
    <source>
        <dbReference type="EMBL" id="CAK85765.1"/>
    </source>
</evidence>
<keyword evidence="2" id="KW-1185">Reference proteome</keyword>
<dbReference type="OrthoDB" id="317013at2759"/>
<accession>A0DRU8</accession>
<dbReference type="GeneID" id="5038947"/>
<gene>
    <name evidence="1" type="ORF">GSPATT00039723001</name>
</gene>
<dbReference type="RefSeq" id="XP_001453162.1">
    <property type="nucleotide sequence ID" value="XM_001453125.1"/>
</dbReference>
<dbReference type="KEGG" id="ptm:GSPATT00039723001"/>
<reference evidence="1 2" key="1">
    <citation type="journal article" date="2006" name="Nature">
        <title>Global trends of whole-genome duplications revealed by the ciliate Paramecium tetraurelia.</title>
        <authorList>
            <consortium name="Genoscope"/>
            <person name="Aury J.-M."/>
            <person name="Jaillon O."/>
            <person name="Duret L."/>
            <person name="Noel B."/>
            <person name="Jubin C."/>
            <person name="Porcel B.M."/>
            <person name="Segurens B."/>
            <person name="Daubin V."/>
            <person name="Anthouard V."/>
            <person name="Aiach N."/>
            <person name="Arnaiz O."/>
            <person name="Billaut A."/>
            <person name="Beisson J."/>
            <person name="Blanc I."/>
            <person name="Bouhouche K."/>
            <person name="Camara F."/>
            <person name="Duharcourt S."/>
            <person name="Guigo R."/>
            <person name="Gogendeau D."/>
            <person name="Katinka M."/>
            <person name="Keller A.-M."/>
            <person name="Kissmehl R."/>
            <person name="Klotz C."/>
            <person name="Koll F."/>
            <person name="Le Moue A."/>
            <person name="Lepere C."/>
            <person name="Malinsky S."/>
            <person name="Nowacki M."/>
            <person name="Nowak J.K."/>
            <person name="Plattner H."/>
            <person name="Poulain J."/>
            <person name="Ruiz F."/>
            <person name="Serrano V."/>
            <person name="Zagulski M."/>
            <person name="Dessen P."/>
            <person name="Betermier M."/>
            <person name="Weissenbach J."/>
            <person name="Scarpelli C."/>
            <person name="Schachter V."/>
            <person name="Sperling L."/>
            <person name="Meyer E."/>
            <person name="Cohen J."/>
            <person name="Wincker P."/>
        </authorList>
    </citation>
    <scope>NUCLEOTIDE SEQUENCE [LARGE SCALE GENOMIC DNA]</scope>
    <source>
        <strain evidence="1 2">Stock d4-2</strain>
    </source>
</reference>
<dbReference type="AlphaFoldDB" id="A0DRU8"/>
<sequence length="70" mass="8199">LVEQDKINLQRALKMFKAKSILFVDQEATKEELINQIRASDCLIPIEEGYQFDLTDTLFQKYDEQEGQDC</sequence>
<dbReference type="Proteomes" id="UP000000600">
    <property type="component" value="Unassembled WGS sequence"/>
</dbReference>
<evidence type="ECO:0000313" key="2">
    <source>
        <dbReference type="Proteomes" id="UP000000600"/>
    </source>
</evidence>
<name>A0DRU8_PARTE</name>
<protein>
    <submittedName>
        <fullName evidence="1">Uncharacterized protein</fullName>
    </submittedName>
</protein>
<dbReference type="InParanoid" id="A0DRU8"/>
<proteinExistence type="predicted"/>